<dbReference type="Pfam" id="PF00410">
    <property type="entry name" value="Ribosomal_S8"/>
    <property type="match status" value="1"/>
</dbReference>
<reference evidence="8" key="1">
    <citation type="journal article" date="2016" name="Am. J. Bot.">
        <title>Drastic reduction of plastome size in the mycoheterotrophic Thismia tentaculata relative to that of its autotrophic relative Tacca chantrieri.</title>
        <authorList>
            <person name="Lim G.S."/>
            <person name="Barrett C.F."/>
            <person name="Pang C.C."/>
            <person name="Davis J.I."/>
        </authorList>
    </citation>
    <scope>NUCLEOTIDE SEQUENCE</scope>
</reference>
<proteinExistence type="inferred from homology"/>
<gene>
    <name evidence="8" type="primary">rps8</name>
</gene>
<evidence type="ECO:0000256" key="1">
    <source>
        <dbReference type="ARBA" id="ARBA00002569"/>
    </source>
</evidence>
<dbReference type="InterPro" id="IPR000630">
    <property type="entry name" value="Ribosomal_uS8"/>
</dbReference>
<evidence type="ECO:0000256" key="3">
    <source>
        <dbReference type="ARBA" id="ARBA00011458"/>
    </source>
</evidence>
<evidence type="ECO:0000256" key="7">
    <source>
        <dbReference type="ARBA" id="ARBA00035516"/>
    </source>
</evidence>
<geneLocation type="plastid" evidence="8"/>
<dbReference type="AlphaFoldDB" id="A0A1B0ZF25"/>
<evidence type="ECO:0000313" key="8">
    <source>
        <dbReference type="EMBL" id="ANP26546.1"/>
    </source>
</evidence>
<organism evidence="8">
    <name type="scientific">Thismia tentaculata</name>
    <dbReference type="NCBI Taxonomy" id="1841234"/>
    <lineage>
        <taxon>Eukaryota</taxon>
        <taxon>Viridiplantae</taxon>
        <taxon>Streptophyta</taxon>
        <taxon>Embryophyta</taxon>
        <taxon>Tracheophyta</taxon>
        <taxon>Spermatophyta</taxon>
        <taxon>Magnoliopsida</taxon>
        <taxon>Liliopsida</taxon>
        <taxon>Dioscoreales</taxon>
        <taxon>Thismiaceae</taxon>
        <taxon>Thismia</taxon>
    </lineage>
</organism>
<evidence type="ECO:0000256" key="4">
    <source>
        <dbReference type="ARBA" id="ARBA00022980"/>
    </source>
</evidence>
<comment type="function">
    <text evidence="1">One of the primary rRNA binding proteins, it binds directly to 16S rRNA central domain where it helps coordinate assembly of the platform of the 30S subunit.</text>
</comment>
<keyword evidence="5" id="KW-0687">Ribonucleoprotein</keyword>
<keyword evidence="8" id="KW-0934">Plastid</keyword>
<accession>A0A1B0ZF25</accession>
<comment type="subunit">
    <text evidence="3">Part of the 30S ribosomal subunit.</text>
</comment>
<evidence type="ECO:0000256" key="5">
    <source>
        <dbReference type="ARBA" id="ARBA00023274"/>
    </source>
</evidence>
<evidence type="ECO:0000256" key="6">
    <source>
        <dbReference type="ARBA" id="ARBA00035153"/>
    </source>
</evidence>
<dbReference type="GO" id="GO:1990904">
    <property type="term" value="C:ribonucleoprotein complex"/>
    <property type="evidence" value="ECO:0007669"/>
    <property type="project" value="UniProtKB-KW"/>
</dbReference>
<comment type="similarity">
    <text evidence="2">Belongs to the universal ribosomal protein uS8 family.</text>
</comment>
<dbReference type="GO" id="GO:0005840">
    <property type="term" value="C:ribosome"/>
    <property type="evidence" value="ECO:0007669"/>
    <property type="project" value="UniProtKB-KW"/>
</dbReference>
<evidence type="ECO:0000256" key="2">
    <source>
        <dbReference type="ARBA" id="ARBA00006471"/>
    </source>
</evidence>
<dbReference type="GO" id="GO:0006412">
    <property type="term" value="P:translation"/>
    <property type="evidence" value="ECO:0007669"/>
    <property type="project" value="InterPro"/>
</dbReference>
<protein>
    <recommendedName>
        <fullName evidence="6">Small ribosomal subunit protein uS8c</fullName>
    </recommendedName>
    <alternativeName>
        <fullName evidence="7">30S ribosomal protein S8, chloroplastic</fullName>
    </alternativeName>
</protein>
<dbReference type="SUPFAM" id="SSF56047">
    <property type="entry name" value="Ribosomal protein S8"/>
    <property type="match status" value="1"/>
</dbReference>
<name>A0A1B0ZF25_9LILI</name>
<dbReference type="GO" id="GO:0003735">
    <property type="term" value="F:structural constituent of ribosome"/>
    <property type="evidence" value="ECO:0007669"/>
    <property type="project" value="InterPro"/>
</dbReference>
<keyword evidence="4 8" id="KW-0689">Ribosomal protein</keyword>
<dbReference type="Gene3D" id="3.30.1490.10">
    <property type="match status" value="1"/>
</dbReference>
<dbReference type="FunFam" id="3.30.1490.10:FF:000001">
    <property type="entry name" value="30S ribosomal protein S8"/>
    <property type="match status" value="1"/>
</dbReference>
<dbReference type="InterPro" id="IPR035987">
    <property type="entry name" value="Ribosomal_uS8_sf"/>
</dbReference>
<dbReference type="GO" id="GO:0005737">
    <property type="term" value="C:cytoplasm"/>
    <property type="evidence" value="ECO:0007669"/>
    <property type="project" value="UniProtKB-ARBA"/>
</dbReference>
<sequence>MYSMQINNILNTINSIKYLYYSKSKKKKIIIIFTNITNFLIKKFIEEGFIKNIRKYKKKKLSFIFKKYKKKYYKLLLKQISRPSLRIYSNYKKIPKYLGGVGIIYFSTCKGIIKDQEVKLNKIGGEVLYYIW</sequence>
<dbReference type="EMBL" id="KX171421">
    <property type="protein sequence ID" value="ANP26546.1"/>
    <property type="molecule type" value="Genomic_DNA"/>
</dbReference>